<reference evidence="2" key="2">
    <citation type="submission" date="2025-08" db="UniProtKB">
        <authorList>
            <consortium name="Ensembl"/>
        </authorList>
    </citation>
    <scope>IDENTIFICATION</scope>
</reference>
<evidence type="ECO:0000313" key="2">
    <source>
        <dbReference type="Ensembl" id="ENSNFUP00015033071.1"/>
    </source>
</evidence>
<organism evidence="2 3">
    <name type="scientific">Nothobranchius furzeri</name>
    <name type="common">Turquoise killifish</name>
    <dbReference type="NCBI Taxonomy" id="105023"/>
    <lineage>
        <taxon>Eukaryota</taxon>
        <taxon>Metazoa</taxon>
        <taxon>Chordata</taxon>
        <taxon>Craniata</taxon>
        <taxon>Vertebrata</taxon>
        <taxon>Euteleostomi</taxon>
        <taxon>Actinopterygii</taxon>
        <taxon>Neopterygii</taxon>
        <taxon>Teleostei</taxon>
        <taxon>Neoteleostei</taxon>
        <taxon>Acanthomorphata</taxon>
        <taxon>Ovalentaria</taxon>
        <taxon>Atherinomorphae</taxon>
        <taxon>Cyprinodontiformes</taxon>
        <taxon>Nothobranchiidae</taxon>
        <taxon>Nothobranchius</taxon>
    </lineage>
</organism>
<dbReference type="Pfam" id="PF00078">
    <property type="entry name" value="RVT_1"/>
    <property type="match status" value="1"/>
</dbReference>
<evidence type="ECO:0000259" key="1">
    <source>
        <dbReference type="PROSITE" id="PS50878"/>
    </source>
</evidence>
<dbReference type="InterPro" id="IPR043502">
    <property type="entry name" value="DNA/RNA_pol_sf"/>
</dbReference>
<keyword evidence="3" id="KW-1185">Reference proteome</keyword>
<reference evidence="2" key="3">
    <citation type="submission" date="2025-09" db="UniProtKB">
        <authorList>
            <consortium name="Ensembl"/>
        </authorList>
    </citation>
    <scope>IDENTIFICATION</scope>
</reference>
<protein>
    <recommendedName>
        <fullName evidence="1">Reverse transcriptase domain-containing protein</fullName>
    </recommendedName>
</protein>
<dbReference type="GeneTree" id="ENSGT01060000248530"/>
<accession>A0A8C6NXU7</accession>
<feature type="domain" description="Reverse transcriptase" evidence="1">
    <location>
        <begin position="1"/>
        <end position="169"/>
    </location>
</feature>
<dbReference type="Ensembl" id="ENSNFUT00015034564.1">
    <property type="protein sequence ID" value="ENSNFUP00015033071.1"/>
    <property type="gene ID" value="ENSNFUG00015016196.1"/>
</dbReference>
<name>A0A8C6NXU7_NOTFU</name>
<reference evidence="2" key="1">
    <citation type="submission" date="2014-08" db="EMBL/GenBank/DDBJ databases">
        <authorList>
            <person name="Senf B."/>
            <person name="Petzold A."/>
            <person name="Downie B.R."/>
            <person name="Koch P."/>
            <person name="Platzer M."/>
        </authorList>
    </citation>
    <scope>NUCLEOTIDE SEQUENCE [LARGE SCALE GENOMIC DNA]</scope>
    <source>
        <strain evidence="2">GRZ</strain>
    </source>
</reference>
<sequence length="358" mass="41568">FFIDLKKAFDVIDHSRLLRKLSQYGIRGVAHQWVKTYLEKRKQFVQIKDHKSKLCEINCGVPQGSVLGPKLFILFINNLVNVSKTLGTILFADDTTLFYPGSNTEEVAKVINDELIKIKKWFDINRLTLNLNKTNFVLFHDKKNSGVSLEINGIAIQRVKETKFLGVLIDEDLTWKSHISYIKCKIAKSLGVLHRVKFLLTNSGLLALYNSLVVPYLTYCVEIWGATYKNYTQQKRALRIISYIACRDPSNLLLIKYKLLKFHDLKDWNILQTMYKANLGTLSTNIQGISEKRTSNYMLKETDVFTKPRFRTKIKEWNISVNGVKLWNNLKREIKKLSFNIFIKCTKLSVLNNYENVN</sequence>
<proteinExistence type="predicted"/>
<dbReference type="SUPFAM" id="SSF56672">
    <property type="entry name" value="DNA/RNA polymerases"/>
    <property type="match status" value="1"/>
</dbReference>
<dbReference type="InterPro" id="IPR000477">
    <property type="entry name" value="RT_dom"/>
</dbReference>
<dbReference type="PROSITE" id="PS50878">
    <property type="entry name" value="RT_POL"/>
    <property type="match status" value="1"/>
</dbReference>
<dbReference type="PANTHER" id="PTHR33332">
    <property type="entry name" value="REVERSE TRANSCRIPTASE DOMAIN-CONTAINING PROTEIN"/>
    <property type="match status" value="1"/>
</dbReference>
<evidence type="ECO:0000313" key="3">
    <source>
        <dbReference type="Proteomes" id="UP000694548"/>
    </source>
</evidence>
<dbReference type="Proteomes" id="UP000694548">
    <property type="component" value="Chromosome sgr14"/>
</dbReference>
<dbReference type="AlphaFoldDB" id="A0A8C6NXU7"/>